<protein>
    <submittedName>
        <fullName evidence="1">Uncharacterized protein</fullName>
    </submittedName>
</protein>
<dbReference type="EMBL" id="PPXF01000002">
    <property type="protein sequence ID" value="POH71549.1"/>
    <property type="molecule type" value="Genomic_DNA"/>
</dbReference>
<dbReference type="RefSeq" id="WP_103429490.1">
    <property type="nucleotide sequence ID" value="NZ_PPXF01000002.1"/>
</dbReference>
<comment type="caution">
    <text evidence="1">The sequence shown here is derived from an EMBL/GenBank/DDBJ whole genome shotgun (WGS) entry which is preliminary data.</text>
</comment>
<name>A0A2S3ZR21_9MICO</name>
<proteinExistence type="predicted"/>
<sequence>MSEHKGYPSVVATLVQYGNGWWSDDDAQHVLADIVDEDEPDRSWVAQVMWSMGAWLKHPKCRNNPKRGNDGDYENGCMVCERYLLTAADAVLHALALSRMTEDRDRLEAIRAEVLEEVNGMLDSMDELTTTEDIYRVLRDNVLRRVLPASLIPAGIES</sequence>
<gene>
    <name evidence="1" type="ORF">C3B59_00035</name>
</gene>
<dbReference type="AlphaFoldDB" id="A0A2S3ZR21"/>
<accession>A0A2S3ZR21</accession>
<evidence type="ECO:0000313" key="2">
    <source>
        <dbReference type="Proteomes" id="UP000237104"/>
    </source>
</evidence>
<dbReference type="Proteomes" id="UP000237104">
    <property type="component" value="Unassembled WGS sequence"/>
</dbReference>
<reference evidence="1 2" key="1">
    <citation type="submission" date="2018-01" db="EMBL/GenBank/DDBJ databases">
        <title>Cryobacterium sp. nov., from glaciers in China.</title>
        <authorList>
            <person name="Liu Q."/>
            <person name="Xin Y.-H."/>
        </authorList>
    </citation>
    <scope>NUCLEOTIDE SEQUENCE [LARGE SCALE GENOMIC DNA]</scope>
    <source>
        <strain evidence="1 2">TMB1-8</strain>
    </source>
</reference>
<organism evidence="1 2">
    <name type="scientific">Cryobacterium zongtaii</name>
    <dbReference type="NCBI Taxonomy" id="1259217"/>
    <lineage>
        <taxon>Bacteria</taxon>
        <taxon>Bacillati</taxon>
        <taxon>Actinomycetota</taxon>
        <taxon>Actinomycetes</taxon>
        <taxon>Micrococcales</taxon>
        <taxon>Microbacteriaceae</taxon>
        <taxon>Cryobacterium</taxon>
    </lineage>
</organism>
<evidence type="ECO:0000313" key="1">
    <source>
        <dbReference type="EMBL" id="POH71549.1"/>
    </source>
</evidence>